<feature type="region of interest" description="Disordered" evidence="1">
    <location>
        <begin position="35"/>
        <end position="59"/>
    </location>
</feature>
<gene>
    <name evidence="2" type="ORF">I79_012752</name>
</gene>
<evidence type="ECO:0000313" key="2">
    <source>
        <dbReference type="EMBL" id="EGV92918.1"/>
    </source>
</evidence>
<feature type="compositionally biased region" description="Polar residues" evidence="1">
    <location>
        <begin position="35"/>
        <end position="49"/>
    </location>
</feature>
<sequence length="126" mass="14021">MRGEQIRPTARLLKGTCAHQRHPFVPLPTHSLVLSEQQSIRPSARSKSINGKGDREGQQVLPRRTTLHVLRTDQSITTSCLVKNISLQEACGLHFHLLRGTPDPASSQETDNPLWIEQAGGNFPRI</sequence>
<organism evidence="2 3">
    <name type="scientific">Cricetulus griseus</name>
    <name type="common">Chinese hamster</name>
    <name type="synonym">Cricetulus barabensis griseus</name>
    <dbReference type="NCBI Taxonomy" id="10029"/>
    <lineage>
        <taxon>Eukaryota</taxon>
        <taxon>Metazoa</taxon>
        <taxon>Chordata</taxon>
        <taxon>Craniata</taxon>
        <taxon>Vertebrata</taxon>
        <taxon>Euteleostomi</taxon>
        <taxon>Mammalia</taxon>
        <taxon>Eutheria</taxon>
        <taxon>Euarchontoglires</taxon>
        <taxon>Glires</taxon>
        <taxon>Rodentia</taxon>
        <taxon>Myomorpha</taxon>
        <taxon>Muroidea</taxon>
        <taxon>Cricetidae</taxon>
        <taxon>Cricetinae</taxon>
        <taxon>Cricetulus</taxon>
    </lineage>
</organism>
<dbReference type="AlphaFoldDB" id="G3HPN7"/>
<dbReference type="EMBL" id="JH000582">
    <property type="protein sequence ID" value="EGV92918.1"/>
    <property type="molecule type" value="Genomic_DNA"/>
</dbReference>
<protein>
    <submittedName>
        <fullName evidence="2">Uncharacterized protein</fullName>
    </submittedName>
</protein>
<dbReference type="Proteomes" id="UP000001075">
    <property type="component" value="Unassembled WGS sequence"/>
</dbReference>
<accession>G3HPN7</accession>
<evidence type="ECO:0000256" key="1">
    <source>
        <dbReference type="SAM" id="MobiDB-lite"/>
    </source>
</evidence>
<proteinExistence type="predicted"/>
<reference evidence="3" key="1">
    <citation type="journal article" date="2011" name="Nat. Biotechnol.">
        <title>The genomic sequence of the Chinese hamster ovary (CHO)-K1 cell line.</title>
        <authorList>
            <person name="Xu X."/>
            <person name="Nagarajan H."/>
            <person name="Lewis N.E."/>
            <person name="Pan S."/>
            <person name="Cai Z."/>
            <person name="Liu X."/>
            <person name="Chen W."/>
            <person name="Xie M."/>
            <person name="Wang W."/>
            <person name="Hammond S."/>
            <person name="Andersen M.R."/>
            <person name="Neff N."/>
            <person name="Passarelli B."/>
            <person name="Koh W."/>
            <person name="Fan H.C."/>
            <person name="Wang J."/>
            <person name="Gui Y."/>
            <person name="Lee K.H."/>
            <person name="Betenbaugh M.J."/>
            <person name="Quake S.R."/>
            <person name="Famili I."/>
            <person name="Palsson B.O."/>
            <person name="Wang J."/>
        </authorList>
    </citation>
    <scope>NUCLEOTIDE SEQUENCE [LARGE SCALE GENOMIC DNA]</scope>
    <source>
        <strain evidence="3">CHO K1 cell line</strain>
    </source>
</reference>
<dbReference type="InParanoid" id="G3HPN7"/>
<name>G3HPN7_CRIGR</name>
<evidence type="ECO:0000313" key="3">
    <source>
        <dbReference type="Proteomes" id="UP000001075"/>
    </source>
</evidence>